<dbReference type="SUPFAM" id="SSF56935">
    <property type="entry name" value="Porins"/>
    <property type="match status" value="1"/>
</dbReference>
<name>A0A0D8JC76_9BACT</name>
<dbReference type="OrthoDB" id="679547at2"/>
<dbReference type="RefSeq" id="WP_045026074.1">
    <property type="nucleotide sequence ID" value="NZ_JRHC01000001.1"/>
</dbReference>
<gene>
    <name evidence="1" type="ORF">LH29_03325</name>
</gene>
<evidence type="ECO:0000313" key="2">
    <source>
        <dbReference type="Proteomes" id="UP000032544"/>
    </source>
</evidence>
<proteinExistence type="predicted"/>
<evidence type="ECO:0008006" key="3">
    <source>
        <dbReference type="Google" id="ProtNLM"/>
    </source>
</evidence>
<dbReference type="Proteomes" id="UP000032544">
    <property type="component" value="Unassembled WGS sequence"/>
</dbReference>
<organism evidence="1 2">
    <name type="scientific">Draconibacterium sediminis</name>
    <dbReference type="NCBI Taxonomy" id="1544798"/>
    <lineage>
        <taxon>Bacteria</taxon>
        <taxon>Pseudomonadati</taxon>
        <taxon>Bacteroidota</taxon>
        <taxon>Bacteroidia</taxon>
        <taxon>Marinilabiliales</taxon>
        <taxon>Prolixibacteraceae</taxon>
        <taxon>Draconibacterium</taxon>
    </lineage>
</organism>
<dbReference type="Gene3D" id="2.60.40.1930">
    <property type="match status" value="1"/>
</dbReference>
<keyword evidence="2" id="KW-1185">Reference proteome</keyword>
<reference evidence="1 2" key="1">
    <citation type="submission" date="2014-09" db="EMBL/GenBank/DDBJ databases">
        <title>Draft Genome Sequence of Draconibacterium sp. JN14CK-3.</title>
        <authorList>
            <person name="Dong C."/>
            <person name="Lai Q."/>
            <person name="Shao Z."/>
        </authorList>
    </citation>
    <scope>NUCLEOTIDE SEQUENCE [LARGE SCALE GENOMIC DNA]</scope>
    <source>
        <strain evidence="1 2">JN14CK-3</strain>
    </source>
</reference>
<accession>A0A0D8JC76</accession>
<dbReference type="EMBL" id="JRHC01000001">
    <property type="protein sequence ID" value="KJF44527.1"/>
    <property type="molecule type" value="Genomic_DNA"/>
</dbReference>
<evidence type="ECO:0000313" key="1">
    <source>
        <dbReference type="EMBL" id="KJF44527.1"/>
    </source>
</evidence>
<comment type="caution">
    <text evidence="1">The sequence shown here is derived from an EMBL/GenBank/DDBJ whole genome shotgun (WGS) entry which is preliminary data.</text>
</comment>
<dbReference type="STRING" id="1544798.LH29_03325"/>
<dbReference type="AlphaFoldDB" id="A0A0D8JC76"/>
<protein>
    <recommendedName>
        <fullName evidence="3">TonB-dependent receptor plug domain-containing protein</fullName>
    </recommendedName>
</protein>
<sequence>MRSPLTWLFLFLLSTHNLYSQGNPDFDAAKNRPDFQKLYVQTDREIYFLGDTIWLSAYLLDAKTHIPVKNDQNLHVDLIDSTGTIVKSEIFPVCNGFGEGNIPIADSVLTGNFVFRAYTNYLRNFGDDSYFYKSLPIERTKNSFEIEDDAPDENNRSEVEPLVRFFPEGGILLEHTPNIIGVKITGKNGESINTNGVVLNEDKKTVARFETNYKGLGKFDFYPNSGEKYTVVLNAFPRLKVAFWEPEEEGIKLQLYNNSEDLLHVGILSNSKNYLREKYTLACMNRGEVIFYKKVKPSQNDFSVKIEKTKFGAGINRLVLLNEDLNPVSERLYFNNHVETNSIRVALQDQVYSNRSLVNFKLIPDEKFLSDSVRLSVAVVNENSLNAFGESQTMLSQLYLDAELIGRIESPADYFNDEPEISSEQKLDLLMLTHGWSSYFWNKIEDSDEKDFKYPLTAGFTIEGYVTNLWNKKRVGNSEVLLMVQNDSLFTSWETTDEEGRFVFQHINLADSAAITLQARKSDESENTRVTLEPLTTISAAFNPNIFKQYSERNKIPLELYRQNYYASMAEKEFEPEKDVIMIDVVEVTANAPEQEEVKFSQIYSEPDIMIKPKEGDFMANYLEDFLLEKAPAFFGNNMPMSLLGGSAKFSFIVYLDGILWTNEFNPILPPISVSNIDRVDIIDTHNPTGMALLGSRGSGGAVFIYTKRGAPDEVREKHLKGVIKQKINGFSKYREFYSPIYTAENRNSEKPDYRTTLYWNPSVKLYNGEANISFFTSDDIARYKVLVEGITTTGTVCFGEMNFEVTPEAEN</sequence>